<organism evidence="1 2">
    <name type="scientific">Candidatus Woesebacteria bacterium GW2011_GWE1_45_18</name>
    <dbReference type="NCBI Taxonomy" id="1618598"/>
    <lineage>
        <taxon>Bacteria</taxon>
        <taxon>Candidatus Woeseibacteriota</taxon>
    </lineage>
</organism>
<name>A0A0G1Q3X3_9BACT</name>
<accession>A0A0G1Q3X3</accession>
<evidence type="ECO:0000313" key="1">
    <source>
        <dbReference type="EMBL" id="KKU03355.1"/>
    </source>
</evidence>
<reference evidence="1 2" key="1">
    <citation type="journal article" date="2015" name="Nature">
        <title>rRNA introns, odd ribosomes, and small enigmatic genomes across a large radiation of phyla.</title>
        <authorList>
            <person name="Brown C.T."/>
            <person name="Hug L.A."/>
            <person name="Thomas B.C."/>
            <person name="Sharon I."/>
            <person name="Castelle C.J."/>
            <person name="Singh A."/>
            <person name="Wilkins M.J."/>
            <person name="Williams K.H."/>
            <person name="Banfield J.F."/>
        </authorList>
    </citation>
    <scope>NUCLEOTIDE SEQUENCE [LARGE SCALE GENOMIC DNA]</scope>
</reference>
<dbReference type="AlphaFoldDB" id="A0A0G1Q3X3"/>
<sequence>MSAKDLFTIIYYTSNREDEAFENKIKAKLLEVCGDVPIISVSQKPIDLGKNICVGEVGACDANLFRQIQTGCEAATTPFVISAEADCLYPPEYFQFVPEDIDEYYRFDNLYVLSQWGDGDYGGFYRKDSAPFAQIIGRDLYIRMIKKALEGKPQWNNPKEHFRIPLFLDQPWKVVNNKNPVLNLKTFNGMRKHTTTFGSAVPSIPYWGSKEEVRRMIWGIES</sequence>
<dbReference type="Proteomes" id="UP000034086">
    <property type="component" value="Unassembled WGS sequence"/>
</dbReference>
<proteinExistence type="predicted"/>
<evidence type="ECO:0000313" key="2">
    <source>
        <dbReference type="Proteomes" id="UP000034086"/>
    </source>
</evidence>
<comment type="caution">
    <text evidence="1">The sequence shown here is derived from an EMBL/GenBank/DDBJ whole genome shotgun (WGS) entry which is preliminary data.</text>
</comment>
<gene>
    <name evidence="1" type="ORF">UX03_C0019G0009</name>
</gene>
<protein>
    <recommendedName>
        <fullName evidence="3">Glycosyltransferase</fullName>
    </recommendedName>
</protein>
<evidence type="ECO:0008006" key="3">
    <source>
        <dbReference type="Google" id="ProtNLM"/>
    </source>
</evidence>
<dbReference type="EMBL" id="LCKQ01000019">
    <property type="protein sequence ID" value="KKU03355.1"/>
    <property type="molecule type" value="Genomic_DNA"/>
</dbReference>